<evidence type="ECO:0000256" key="2">
    <source>
        <dbReference type="ARBA" id="ARBA00004413"/>
    </source>
</evidence>
<dbReference type="Pfam" id="PF12763">
    <property type="entry name" value="EH"/>
    <property type="match status" value="1"/>
</dbReference>
<feature type="region of interest" description="Disordered" evidence="11">
    <location>
        <begin position="401"/>
        <end position="439"/>
    </location>
</feature>
<dbReference type="GO" id="GO:0005737">
    <property type="term" value="C:cytoplasm"/>
    <property type="evidence" value="ECO:0000318"/>
    <property type="project" value="GO_Central"/>
</dbReference>
<dbReference type="Pfam" id="PF16880">
    <property type="entry name" value="EHD_N"/>
    <property type="match status" value="1"/>
</dbReference>
<dbReference type="GO" id="GO:0005886">
    <property type="term" value="C:plasma membrane"/>
    <property type="evidence" value="ECO:0000318"/>
    <property type="project" value="GO_Central"/>
</dbReference>
<reference evidence="15 16" key="1">
    <citation type="journal article" date="2008" name="Nature">
        <title>The genome of the choanoflagellate Monosiga brevicollis and the origin of metazoans.</title>
        <authorList>
            <consortium name="JGI Sequencing"/>
            <person name="King N."/>
            <person name="Westbrook M.J."/>
            <person name="Young S.L."/>
            <person name="Kuo A."/>
            <person name="Abedin M."/>
            <person name="Chapman J."/>
            <person name="Fairclough S."/>
            <person name="Hellsten U."/>
            <person name="Isogai Y."/>
            <person name="Letunic I."/>
            <person name="Marr M."/>
            <person name="Pincus D."/>
            <person name="Putnam N."/>
            <person name="Rokas A."/>
            <person name="Wright K.J."/>
            <person name="Zuzow R."/>
            <person name="Dirks W."/>
            <person name="Good M."/>
            <person name="Goodstein D."/>
            <person name="Lemons D."/>
            <person name="Li W."/>
            <person name="Lyons J.B."/>
            <person name="Morris A."/>
            <person name="Nichols S."/>
            <person name="Richter D.J."/>
            <person name="Salamov A."/>
            <person name="Bork P."/>
            <person name="Lim W.A."/>
            <person name="Manning G."/>
            <person name="Miller W.T."/>
            <person name="McGinnis W."/>
            <person name="Shapiro H."/>
            <person name="Tjian R."/>
            <person name="Grigoriev I.V."/>
            <person name="Rokhsar D."/>
        </authorList>
    </citation>
    <scope>NUCLEOTIDE SEQUENCE [LARGE SCALE GENOMIC DNA]</scope>
    <source>
        <strain evidence="16">MX1 / ATCC 50154</strain>
    </source>
</reference>
<dbReference type="Gene3D" id="1.10.238.10">
    <property type="entry name" value="EF-hand"/>
    <property type="match status" value="1"/>
</dbReference>
<evidence type="ECO:0000313" key="16">
    <source>
        <dbReference type="Proteomes" id="UP000001357"/>
    </source>
</evidence>
<dbReference type="CDD" id="cd00052">
    <property type="entry name" value="EH"/>
    <property type="match status" value="1"/>
</dbReference>
<dbReference type="Pfam" id="PF00350">
    <property type="entry name" value="Dynamin_N"/>
    <property type="match status" value="1"/>
</dbReference>
<keyword evidence="16" id="KW-1185">Reference proteome</keyword>
<dbReference type="Gene3D" id="3.40.50.300">
    <property type="entry name" value="P-loop containing nucleotide triphosphate hydrolases"/>
    <property type="match status" value="1"/>
</dbReference>
<dbReference type="InterPro" id="IPR011992">
    <property type="entry name" value="EF-hand-dom_pair"/>
</dbReference>
<accession>A9V5P6</accession>
<dbReference type="InterPro" id="IPR000261">
    <property type="entry name" value="EH_dom"/>
</dbReference>
<evidence type="ECO:0000256" key="4">
    <source>
        <dbReference type="ARBA" id="ARBA00022553"/>
    </source>
</evidence>
<dbReference type="Proteomes" id="UP000001357">
    <property type="component" value="Unassembled WGS sequence"/>
</dbReference>
<evidence type="ECO:0000256" key="7">
    <source>
        <dbReference type="ARBA" id="ARBA00022753"/>
    </source>
</evidence>
<dbReference type="FunCoup" id="A9V5P6">
    <property type="interactions" value="1377"/>
</dbReference>
<dbReference type="InterPro" id="IPR045063">
    <property type="entry name" value="Dynamin_N"/>
</dbReference>
<keyword evidence="7" id="KW-0967">Endosome</keyword>
<dbReference type="GO" id="GO:0016197">
    <property type="term" value="P:endosomal transport"/>
    <property type="evidence" value="ECO:0000318"/>
    <property type="project" value="GO_Central"/>
</dbReference>
<keyword evidence="8" id="KW-0106">Calcium</keyword>
<dbReference type="GO" id="GO:0005525">
    <property type="term" value="F:GTP binding"/>
    <property type="evidence" value="ECO:0007669"/>
    <property type="project" value="InterPro"/>
</dbReference>
<dbReference type="GO" id="GO:0005509">
    <property type="term" value="F:calcium ion binding"/>
    <property type="evidence" value="ECO:0007669"/>
    <property type="project" value="InterPro"/>
</dbReference>
<feature type="domain" description="EH" evidence="12">
    <location>
        <begin position="456"/>
        <end position="544"/>
    </location>
</feature>
<dbReference type="GO" id="GO:0006897">
    <property type="term" value="P:endocytosis"/>
    <property type="evidence" value="ECO:0000318"/>
    <property type="project" value="GO_Central"/>
</dbReference>
<evidence type="ECO:0000256" key="1">
    <source>
        <dbReference type="ARBA" id="ARBA00004125"/>
    </source>
</evidence>
<dbReference type="PROSITE" id="PS00018">
    <property type="entry name" value="EF_HAND_1"/>
    <property type="match status" value="1"/>
</dbReference>
<dbReference type="PROSITE" id="PS50222">
    <property type="entry name" value="EF_HAND_2"/>
    <property type="match status" value="1"/>
</dbReference>
<evidence type="ECO:0000256" key="6">
    <source>
        <dbReference type="ARBA" id="ARBA00022741"/>
    </source>
</evidence>
<feature type="domain" description="Dynamin-type G" evidence="14">
    <location>
        <begin position="54"/>
        <end position="291"/>
    </location>
</feature>
<dbReference type="FunFam" id="3.40.50.300:FF:000147">
    <property type="entry name" value="EH domain-containing protein 1"/>
    <property type="match status" value="1"/>
</dbReference>
<dbReference type="SUPFAM" id="SSF52540">
    <property type="entry name" value="P-loop containing nucleoside triphosphate hydrolases"/>
    <property type="match status" value="1"/>
</dbReference>
<dbReference type="PROSITE" id="PS51718">
    <property type="entry name" value="G_DYNAMIN_2"/>
    <property type="match status" value="1"/>
</dbReference>
<dbReference type="PROSITE" id="PS50031">
    <property type="entry name" value="EH"/>
    <property type="match status" value="1"/>
</dbReference>
<dbReference type="RefSeq" id="XP_001748021.1">
    <property type="nucleotide sequence ID" value="XM_001747969.1"/>
</dbReference>
<dbReference type="CDD" id="cd09913">
    <property type="entry name" value="EHD"/>
    <property type="match status" value="1"/>
</dbReference>
<dbReference type="EMBL" id="CH991561">
    <property type="protein sequence ID" value="EDQ87078.1"/>
    <property type="molecule type" value="Genomic_DNA"/>
</dbReference>
<dbReference type="SUPFAM" id="SSF47473">
    <property type="entry name" value="EF-hand"/>
    <property type="match status" value="1"/>
</dbReference>
<feature type="compositionally biased region" description="Low complexity" evidence="11">
    <location>
        <begin position="404"/>
        <end position="433"/>
    </location>
</feature>
<dbReference type="PANTHER" id="PTHR11216">
    <property type="entry name" value="EH DOMAIN"/>
    <property type="match status" value="1"/>
</dbReference>
<keyword evidence="9" id="KW-0067">ATP-binding</keyword>
<evidence type="ECO:0000256" key="10">
    <source>
        <dbReference type="ARBA" id="ARBA00023136"/>
    </source>
</evidence>
<dbReference type="GeneID" id="5893341"/>
<proteinExistence type="predicted"/>
<evidence type="ECO:0000313" key="15">
    <source>
        <dbReference type="EMBL" id="EDQ87078.1"/>
    </source>
</evidence>
<dbReference type="KEGG" id="mbr:MONBRDRAFT_38103"/>
<dbReference type="Pfam" id="PF18150">
    <property type="entry name" value="DUF5600"/>
    <property type="match status" value="1"/>
</dbReference>
<evidence type="ECO:0000256" key="3">
    <source>
        <dbReference type="ARBA" id="ARBA00022475"/>
    </source>
</evidence>
<evidence type="ECO:0000259" key="14">
    <source>
        <dbReference type="PROSITE" id="PS51718"/>
    </source>
</evidence>
<dbReference type="GO" id="GO:0010008">
    <property type="term" value="C:endosome membrane"/>
    <property type="evidence" value="ECO:0007669"/>
    <property type="project" value="UniProtKB-SubCell"/>
</dbReference>
<dbReference type="InterPro" id="IPR040990">
    <property type="entry name" value="DUF5600"/>
</dbReference>
<keyword evidence="3" id="KW-1003">Cell membrane</keyword>
<dbReference type="InterPro" id="IPR002048">
    <property type="entry name" value="EF_hand_dom"/>
</dbReference>
<dbReference type="GO" id="GO:0030674">
    <property type="term" value="F:protein-macromolecule adaptor activity"/>
    <property type="evidence" value="ECO:0000318"/>
    <property type="project" value="GO_Central"/>
</dbReference>
<feature type="domain" description="EF-hand" evidence="13">
    <location>
        <begin position="488"/>
        <end position="523"/>
    </location>
</feature>
<dbReference type="SMART" id="SM00027">
    <property type="entry name" value="EH"/>
    <property type="match status" value="1"/>
</dbReference>
<keyword evidence="4" id="KW-0597">Phosphoprotein</keyword>
<dbReference type="InterPro" id="IPR018247">
    <property type="entry name" value="EF_Hand_1_Ca_BS"/>
</dbReference>
<dbReference type="STRING" id="81824.A9V5P6"/>
<evidence type="ECO:0008006" key="17">
    <source>
        <dbReference type="Google" id="ProtNLM"/>
    </source>
</evidence>
<evidence type="ECO:0000256" key="11">
    <source>
        <dbReference type="SAM" id="MobiDB-lite"/>
    </source>
</evidence>
<gene>
    <name evidence="15" type="ORF">MONBRDRAFT_38103</name>
</gene>
<dbReference type="InterPro" id="IPR027417">
    <property type="entry name" value="P-loop_NTPase"/>
</dbReference>
<dbReference type="InterPro" id="IPR031692">
    <property type="entry name" value="EHD_N"/>
</dbReference>
<sequence>MGLFGAAPKKVEEQQKYFSAVDGIKRLYKSRIRPVEELYKYQAMNSATLTDADFDARPQVLLLGQYSVGKTSFIKYLLERDFPGSHIGPEPTTDRFMAIMHGPTERVTPGNALAVQEDKPFRGLQQFGTSFLQRLECSQCDSEILKSVTFVDSPGVLSGEKQRIGRAYDFVKVVEWFAQKSDLIILLFDAHKLDISDEFKRTIVALKQHDEKIRVVLNKADSVSEQQLMRVYGALMWSLGKVSQTPEVKRVYISSFWEYPLRDGSNVELFEKERDDLLRELRDLPRYAAVRKINELVKRTRYVKVHALLIGHIKSLMPTMWGKQSKQQWIINNMREIFRSVQREHQLPMGDFPNIEHFITCIKDYDFSRFPKVDMALIESMDQVLARDVPAIMNDFPPEREDAAQMARAAASHEPTAASSSAAASSGAPPAGSNPFDPFGTATTSVSTEWIITMSKQAEYRNIFASAGPVDGKLSGASAKEVLVKSRLDPSVLGRIWTLSDIDSDGYLDEEEFCVAMHLCHECLGGQELPSKLPDLLVPPTKRHIDSAC</sequence>
<dbReference type="OMA" id="LMIGQYS"/>
<keyword evidence="5" id="KW-0479">Metal-binding</keyword>
<evidence type="ECO:0000256" key="5">
    <source>
        <dbReference type="ARBA" id="ARBA00022723"/>
    </source>
</evidence>
<dbReference type="InParanoid" id="A9V5P6"/>
<keyword evidence="10" id="KW-0472">Membrane</keyword>
<dbReference type="GO" id="GO:0005524">
    <property type="term" value="F:ATP binding"/>
    <property type="evidence" value="ECO:0007669"/>
    <property type="project" value="UniProtKB-KW"/>
</dbReference>
<evidence type="ECO:0000256" key="9">
    <source>
        <dbReference type="ARBA" id="ARBA00022840"/>
    </source>
</evidence>
<protein>
    <recommendedName>
        <fullName evidence="17">Calmodulin</fullName>
    </recommendedName>
</protein>
<evidence type="ECO:0000259" key="13">
    <source>
        <dbReference type="PROSITE" id="PS50222"/>
    </source>
</evidence>
<dbReference type="InterPro" id="IPR030381">
    <property type="entry name" value="G_DYNAMIN_dom"/>
</dbReference>
<dbReference type="eggNOG" id="KOG1954">
    <property type="taxonomic scope" value="Eukaryota"/>
</dbReference>
<dbReference type="AlphaFoldDB" id="A9V5P6"/>
<evidence type="ECO:0000259" key="12">
    <source>
        <dbReference type="PROSITE" id="PS50031"/>
    </source>
</evidence>
<comment type="subcellular location">
    <subcellularLocation>
        <location evidence="2">Cell membrane</location>
        <topology evidence="2">Peripheral membrane protein</topology>
        <orientation evidence="2">Cytoplasmic side</orientation>
    </subcellularLocation>
    <subcellularLocation>
        <location evidence="1">Endosome membrane</location>
        <topology evidence="1">Peripheral membrane protein</topology>
        <orientation evidence="1">Cytoplasmic side</orientation>
    </subcellularLocation>
</comment>
<evidence type="ECO:0000256" key="8">
    <source>
        <dbReference type="ARBA" id="ARBA00022837"/>
    </source>
</evidence>
<name>A9V5P6_MONBE</name>
<dbReference type="Gene3D" id="1.10.268.20">
    <property type="match status" value="1"/>
</dbReference>
<keyword evidence="6" id="KW-0547">Nucleotide-binding</keyword>
<organism evidence="15 16">
    <name type="scientific">Monosiga brevicollis</name>
    <name type="common">Choanoflagellate</name>
    <dbReference type="NCBI Taxonomy" id="81824"/>
    <lineage>
        <taxon>Eukaryota</taxon>
        <taxon>Choanoflagellata</taxon>
        <taxon>Craspedida</taxon>
        <taxon>Salpingoecidae</taxon>
        <taxon>Monosiga</taxon>
    </lineage>
</organism>
<dbReference type="PANTHER" id="PTHR11216:SF31">
    <property type="entry name" value="AT21416P"/>
    <property type="match status" value="1"/>
</dbReference>